<organism evidence="1 2">
    <name type="scientific">Pinibacter soli</name>
    <dbReference type="NCBI Taxonomy" id="3044211"/>
    <lineage>
        <taxon>Bacteria</taxon>
        <taxon>Pseudomonadati</taxon>
        <taxon>Bacteroidota</taxon>
        <taxon>Chitinophagia</taxon>
        <taxon>Chitinophagales</taxon>
        <taxon>Chitinophagaceae</taxon>
        <taxon>Pinibacter</taxon>
    </lineage>
</organism>
<dbReference type="EMBL" id="JASBRG010000005">
    <property type="protein sequence ID" value="MDI3319801.1"/>
    <property type="molecule type" value="Genomic_DNA"/>
</dbReference>
<dbReference type="InterPro" id="IPR032183">
    <property type="entry name" value="PKD-like"/>
</dbReference>
<dbReference type="RefSeq" id="WP_282333903.1">
    <property type="nucleotide sequence ID" value="NZ_JASBRG010000005.1"/>
</dbReference>
<keyword evidence="2" id="KW-1185">Reference proteome</keyword>
<dbReference type="PROSITE" id="PS51257">
    <property type="entry name" value="PROKAR_LIPOPROTEIN"/>
    <property type="match status" value="1"/>
</dbReference>
<dbReference type="Proteomes" id="UP001226434">
    <property type="component" value="Unassembled WGS sequence"/>
</dbReference>
<sequence length="536" mass="58762">MYKIYISGVVAILLLSIISCKKDIGNYTYHDVNQIKIAKIDTVAAYLGGVLKINPVVSFTQDTSGDESRYSYEWSYYTSASGANGHTVLDTTKNLNKAFSLPPATYSCYYKVTDKHTGIMSYVTFGLVIQATPYREGWMLMTSVNGSARLDMLYKQSDGTFAVVNNLLDSVHSDLHLAGKPKLVYCYQAYPQTVKTPVYGIPFAYEIYVGTDQSTERVNPETYGWDPSYNAKKEIFGSSVPSDLYLLAVKKASSVTNNAISISNNMDVRYFDYTGQIRFGEIMNFDTAAGAKKRYAVAPITGFAEGTGTNGFLFYDTDNRRFVEGKLGNTASSILVPLKDVTTVANRLFSYTNTGMDMISMAYGAVATPAAKYINIILKNPTSPTYYYAVIDGLNYATTQKVYKDITSIATDIDKASCFTASIVNGAFYYAAGSKVYQITWSGGSAGVSGTPAVKLVVDKSSTGEVITNLMVHQYANAPKYTDKYLMVCSYDPAKPEGVNGKIECFTEPALITGNLTLATTYSGFGRVVSMDYRER</sequence>
<gene>
    <name evidence="1" type="ORF">QJ048_08460</name>
</gene>
<evidence type="ECO:0000313" key="1">
    <source>
        <dbReference type="EMBL" id="MDI3319801.1"/>
    </source>
</evidence>
<proteinExistence type="predicted"/>
<comment type="caution">
    <text evidence="1">The sequence shown here is derived from an EMBL/GenBank/DDBJ whole genome shotgun (WGS) entry which is preliminary data.</text>
</comment>
<dbReference type="Pfam" id="PF16407">
    <property type="entry name" value="PKD_2"/>
    <property type="match status" value="1"/>
</dbReference>
<reference evidence="1 2" key="1">
    <citation type="submission" date="2023-05" db="EMBL/GenBank/DDBJ databases">
        <title>Genome sequence of Pinibacter sp. MAH-24.</title>
        <authorList>
            <person name="Huq M.A."/>
        </authorList>
    </citation>
    <scope>NUCLEOTIDE SEQUENCE [LARGE SCALE GENOMIC DNA]</scope>
    <source>
        <strain evidence="1 2">MAH-24</strain>
    </source>
</reference>
<evidence type="ECO:0000313" key="2">
    <source>
        <dbReference type="Proteomes" id="UP001226434"/>
    </source>
</evidence>
<accession>A0ABT6RBH2</accession>
<protein>
    <submittedName>
        <fullName evidence="1">PKD-like family lipoprotein</fullName>
    </submittedName>
</protein>
<name>A0ABT6RBH2_9BACT</name>